<comment type="caution">
    <text evidence="1">The sequence shown here is derived from an EMBL/GenBank/DDBJ whole genome shotgun (WGS) entry which is preliminary data.</text>
</comment>
<dbReference type="Proteomes" id="UP001198701">
    <property type="component" value="Unassembled WGS sequence"/>
</dbReference>
<name>A0ABS8IYJ6_9BURK</name>
<protein>
    <submittedName>
        <fullName evidence="1">Uncharacterized protein</fullName>
    </submittedName>
</protein>
<dbReference type="EMBL" id="JAJHPV010000014">
    <property type="protein sequence ID" value="MCC6072289.1"/>
    <property type="molecule type" value="Genomic_DNA"/>
</dbReference>
<reference evidence="1 2" key="1">
    <citation type="submission" date="2021-11" db="EMBL/GenBank/DDBJ databases">
        <authorList>
            <person name="Huq M.A."/>
        </authorList>
    </citation>
    <scope>NUCLEOTIDE SEQUENCE [LARGE SCALE GENOMIC DNA]</scope>
    <source>
        <strain evidence="1 2">MAHUQ-52</strain>
    </source>
</reference>
<accession>A0ABS8IYJ6</accession>
<proteinExistence type="predicted"/>
<sequence>MSVMPFLRAGCRVITGKRRVRFAYPPYDHCAKVVPEKKKGLEISLQAF</sequence>
<keyword evidence="2" id="KW-1185">Reference proteome</keyword>
<evidence type="ECO:0000313" key="2">
    <source>
        <dbReference type="Proteomes" id="UP001198701"/>
    </source>
</evidence>
<organism evidence="1 2">
    <name type="scientific">Massilia agrisoli</name>
    <dbReference type="NCBI Taxonomy" id="2892444"/>
    <lineage>
        <taxon>Bacteria</taxon>
        <taxon>Pseudomonadati</taxon>
        <taxon>Pseudomonadota</taxon>
        <taxon>Betaproteobacteria</taxon>
        <taxon>Burkholderiales</taxon>
        <taxon>Oxalobacteraceae</taxon>
        <taxon>Telluria group</taxon>
        <taxon>Massilia</taxon>
    </lineage>
</organism>
<gene>
    <name evidence="1" type="ORF">LMJ30_15165</name>
</gene>
<dbReference type="RefSeq" id="WP_229433179.1">
    <property type="nucleotide sequence ID" value="NZ_JAJHPV010000014.1"/>
</dbReference>
<evidence type="ECO:0000313" key="1">
    <source>
        <dbReference type="EMBL" id="MCC6072289.1"/>
    </source>
</evidence>